<sequence length="314" mass="34123">MRVFVAGSTGAIGKRLVPLLLKNGFEVVALTRSTEKGRELERLGAKISIANPLDKEELTAAIKKAKPEVVIHQLTALAGATGNFRKFDEEFALTNRFRTEVTDTLIAAARLVGARRFIAQSFCGWPFAREGGPVKTEDDPLDPNPPTSFSETLAAIRHLEMAVREAADIEALALRYGLFYGPGTAIAKDGVFIDLIRKRRFPIVGDGAGIWSFVHIEDAARATVAAITNGAPGIYNIVDDDPAPVSVWLPYLAKALGAKPPRRVPVWLARLFIGEGGVMMMTQSRGGANTKAKGELKWQPIYPSWRIGFVEGLD</sequence>
<dbReference type="STRING" id="454194.PYK22_01859"/>
<dbReference type="PANTHER" id="PTHR48079">
    <property type="entry name" value="PROTEIN YEEZ"/>
    <property type="match status" value="1"/>
</dbReference>
<dbReference type="PANTHER" id="PTHR48079:SF6">
    <property type="entry name" value="NAD(P)-BINDING DOMAIN-CONTAINING PROTEIN-RELATED"/>
    <property type="match status" value="1"/>
</dbReference>
<accession>A0A0B6WXM7</accession>
<dbReference type="InterPro" id="IPR001509">
    <property type="entry name" value="Epimerase_deHydtase"/>
</dbReference>
<name>A0A0B6WXM7_9BACT</name>
<protein>
    <submittedName>
        <fullName evidence="2">Nucleoside-diphosphate-sugar epimerase</fullName>
    </submittedName>
</protein>
<evidence type="ECO:0000313" key="3">
    <source>
        <dbReference type="Proteomes" id="UP000031518"/>
    </source>
</evidence>
<keyword evidence="3" id="KW-1185">Reference proteome</keyword>
<dbReference type="GO" id="GO:0005737">
    <property type="term" value="C:cytoplasm"/>
    <property type="evidence" value="ECO:0007669"/>
    <property type="project" value="TreeGrafter"/>
</dbReference>
<dbReference type="AlphaFoldDB" id="A0A0B6WXM7"/>
<dbReference type="InterPro" id="IPR036291">
    <property type="entry name" value="NAD(P)-bd_dom_sf"/>
</dbReference>
<proteinExistence type="predicted"/>
<evidence type="ECO:0000313" key="2">
    <source>
        <dbReference type="EMBL" id="CDM65851.1"/>
    </source>
</evidence>
<dbReference type="Gene3D" id="3.40.50.720">
    <property type="entry name" value="NAD(P)-binding Rossmann-like Domain"/>
    <property type="match status" value="1"/>
</dbReference>
<dbReference type="Pfam" id="PF01370">
    <property type="entry name" value="Epimerase"/>
    <property type="match status" value="1"/>
</dbReference>
<dbReference type="OrthoDB" id="9807212at2"/>
<dbReference type="GO" id="GO:0004029">
    <property type="term" value="F:aldehyde dehydrogenase (NAD+) activity"/>
    <property type="evidence" value="ECO:0007669"/>
    <property type="project" value="TreeGrafter"/>
</dbReference>
<reference evidence="2 3" key="2">
    <citation type="submission" date="2015-01" db="EMBL/GenBank/DDBJ databases">
        <title>Complete genome sequence of Pyrinomonas methylaliphatogenes type strain K22T.</title>
        <authorList>
            <person name="Lee K.C.Y."/>
            <person name="Power J.F."/>
            <person name="Dunfield P.F."/>
            <person name="Morgan X.C."/>
            <person name="Huttenhower C."/>
            <person name="Stott M.B."/>
        </authorList>
    </citation>
    <scope>NUCLEOTIDE SEQUENCE [LARGE SCALE GENOMIC DNA]</scope>
    <source>
        <strain evidence="2 3">K22</strain>
    </source>
</reference>
<organism evidence="2 3">
    <name type="scientific">Pyrinomonas methylaliphatogenes</name>
    <dbReference type="NCBI Taxonomy" id="454194"/>
    <lineage>
        <taxon>Bacteria</taxon>
        <taxon>Pseudomonadati</taxon>
        <taxon>Acidobacteriota</taxon>
        <taxon>Blastocatellia</taxon>
        <taxon>Blastocatellales</taxon>
        <taxon>Pyrinomonadaceae</taxon>
        <taxon>Pyrinomonas</taxon>
    </lineage>
</organism>
<dbReference type="InterPro" id="IPR051783">
    <property type="entry name" value="NAD(P)-dependent_oxidoreduct"/>
</dbReference>
<evidence type="ECO:0000259" key="1">
    <source>
        <dbReference type="Pfam" id="PF01370"/>
    </source>
</evidence>
<dbReference type="Proteomes" id="UP000031518">
    <property type="component" value="Unassembled WGS sequence"/>
</dbReference>
<dbReference type="EMBL" id="CBXV010000006">
    <property type="protein sequence ID" value="CDM65851.1"/>
    <property type="molecule type" value="Genomic_DNA"/>
</dbReference>
<dbReference type="SUPFAM" id="SSF51735">
    <property type="entry name" value="NAD(P)-binding Rossmann-fold domains"/>
    <property type="match status" value="1"/>
</dbReference>
<dbReference type="RefSeq" id="WP_041976445.1">
    <property type="nucleotide sequence ID" value="NZ_CBXV010000006.1"/>
</dbReference>
<gene>
    <name evidence="2" type="ORF">PYK22_01859</name>
</gene>
<feature type="domain" description="NAD-dependent epimerase/dehydratase" evidence="1">
    <location>
        <begin position="3"/>
        <end position="237"/>
    </location>
</feature>
<reference evidence="2 3" key="1">
    <citation type="submission" date="2013-12" db="EMBL/GenBank/DDBJ databases">
        <authorList>
            <person name="Stott M."/>
        </authorList>
    </citation>
    <scope>NUCLEOTIDE SEQUENCE [LARGE SCALE GENOMIC DNA]</scope>
    <source>
        <strain evidence="2 3">K22</strain>
    </source>
</reference>